<dbReference type="Gene3D" id="3.40.50.720">
    <property type="entry name" value="NAD(P)-binding Rossmann-like Domain"/>
    <property type="match status" value="1"/>
</dbReference>
<dbReference type="OrthoDB" id="726883at2"/>
<dbReference type="InterPro" id="IPR006311">
    <property type="entry name" value="TAT_signal"/>
</dbReference>
<sequence>METKLNSRRSFIKKTAAGSAFIATAGVLPQFSAKSYARIIGANDRMHISMMGVNSRGKALAQNFASQPNAEVNHICDVDSRAVVKCLEAVKQRQNNEAISYGDFRKSLESKDVDVMVIAAPDHWHAPASLLAMEAGKHVYVEKPCSHNPNEGEILVQAAKRYGKVIQMGNQRRSWPNVVEGIQALQDGAIGRVYFGKGWYTNNRQSIGVGKKVAVPDWLDWDLWQGPAPRMDYKDNIVHYNWHWLWHWGTGEALNNGTHMIDLLRWGMQVDYPVRVSSNGGRYRYEDDWETPDTQIINLDFSEGMSMSWEGRSCNGKNIEGSAVGVMFYGENGSLLIPGGNSYSIFDLEGKLIKEVKNTQTIDPRNKTNPAELLDALHIQNMFNAIQNGGSLNADIDSGHKSTLLVQLGNIAQRTGRSLNIDPSNGHILKDREAQRLWGRSYEKGWEMKL</sequence>
<dbReference type="SUPFAM" id="SSF51735">
    <property type="entry name" value="NAD(P)-binding Rossmann-fold domains"/>
    <property type="match status" value="1"/>
</dbReference>
<dbReference type="RefSeq" id="WP_126163264.1">
    <property type="nucleotide sequence ID" value="NZ_RQPJ01000015.1"/>
</dbReference>
<dbReference type="InterPro" id="IPR036291">
    <property type="entry name" value="NAD(P)-bd_dom_sf"/>
</dbReference>
<dbReference type="AlphaFoldDB" id="A0A430K0I7"/>
<dbReference type="PROSITE" id="PS51318">
    <property type="entry name" value="TAT"/>
    <property type="match status" value="1"/>
</dbReference>
<evidence type="ECO:0000313" key="4">
    <source>
        <dbReference type="Proteomes" id="UP000267585"/>
    </source>
</evidence>
<name>A0A430K0I7_9FLAO</name>
<dbReference type="EMBL" id="RQPJ01000015">
    <property type="protein sequence ID" value="RTE52635.1"/>
    <property type="molecule type" value="Genomic_DNA"/>
</dbReference>
<dbReference type="PANTHER" id="PTHR43818:SF5">
    <property type="entry name" value="OXIDOREDUCTASE FAMILY PROTEIN"/>
    <property type="match status" value="1"/>
</dbReference>
<dbReference type="Pfam" id="PF01408">
    <property type="entry name" value="GFO_IDH_MocA"/>
    <property type="match status" value="1"/>
</dbReference>
<dbReference type="Proteomes" id="UP000267585">
    <property type="component" value="Unassembled WGS sequence"/>
</dbReference>
<proteinExistence type="predicted"/>
<protein>
    <submittedName>
        <fullName evidence="3">Gfo/Idh/MocA family oxidoreductase</fullName>
    </submittedName>
</protein>
<feature type="domain" description="Gfo/Idh/MocA-like oxidoreductase bacterial type C-terminal" evidence="2">
    <location>
        <begin position="212"/>
        <end position="447"/>
    </location>
</feature>
<dbReference type="GO" id="GO:0000166">
    <property type="term" value="F:nucleotide binding"/>
    <property type="evidence" value="ECO:0007669"/>
    <property type="project" value="InterPro"/>
</dbReference>
<organism evidence="3 4">
    <name type="scientific">Arenibacter aquaticus</name>
    <dbReference type="NCBI Taxonomy" id="2489054"/>
    <lineage>
        <taxon>Bacteria</taxon>
        <taxon>Pseudomonadati</taxon>
        <taxon>Bacteroidota</taxon>
        <taxon>Flavobacteriia</taxon>
        <taxon>Flavobacteriales</taxon>
        <taxon>Flavobacteriaceae</taxon>
        <taxon>Arenibacter</taxon>
    </lineage>
</organism>
<keyword evidence="4" id="KW-1185">Reference proteome</keyword>
<comment type="caution">
    <text evidence="3">The sequence shown here is derived from an EMBL/GenBank/DDBJ whole genome shotgun (WGS) entry which is preliminary data.</text>
</comment>
<dbReference type="InterPro" id="IPR043906">
    <property type="entry name" value="Gfo/Idh/MocA_OxRdtase_bact_C"/>
</dbReference>
<dbReference type="SUPFAM" id="SSF55347">
    <property type="entry name" value="Glyceraldehyde-3-phosphate dehydrogenase-like, C-terminal domain"/>
    <property type="match status" value="1"/>
</dbReference>
<evidence type="ECO:0000259" key="1">
    <source>
        <dbReference type="Pfam" id="PF01408"/>
    </source>
</evidence>
<gene>
    <name evidence="3" type="ORF">EHW67_15315</name>
</gene>
<accession>A0A430K0I7</accession>
<dbReference type="PANTHER" id="PTHR43818">
    <property type="entry name" value="BCDNA.GH03377"/>
    <property type="match status" value="1"/>
</dbReference>
<dbReference type="InterPro" id="IPR000683">
    <property type="entry name" value="Gfo/Idh/MocA-like_OxRdtase_N"/>
</dbReference>
<dbReference type="Gene3D" id="3.30.360.10">
    <property type="entry name" value="Dihydrodipicolinate Reductase, domain 2"/>
    <property type="match status" value="1"/>
</dbReference>
<evidence type="ECO:0000259" key="2">
    <source>
        <dbReference type="Pfam" id="PF19051"/>
    </source>
</evidence>
<feature type="domain" description="Gfo/Idh/MocA-like oxidoreductase N-terminal" evidence="1">
    <location>
        <begin position="47"/>
        <end position="169"/>
    </location>
</feature>
<dbReference type="InterPro" id="IPR050463">
    <property type="entry name" value="Gfo/Idh/MocA_oxidrdct_glycsds"/>
</dbReference>
<dbReference type="Pfam" id="PF19051">
    <property type="entry name" value="GFO_IDH_MocA_C2"/>
    <property type="match status" value="1"/>
</dbReference>
<evidence type="ECO:0000313" key="3">
    <source>
        <dbReference type="EMBL" id="RTE52635.1"/>
    </source>
</evidence>
<reference evidence="3 4" key="1">
    <citation type="submission" date="2018-11" db="EMBL/GenBank/DDBJ databases">
        <title>Arenibacter aquaticus sp.nov., a marine bacterium isolated from surface seawater in the South China Sea.</title>
        <authorList>
            <person name="Guo J."/>
            <person name="Sun J."/>
        </authorList>
    </citation>
    <scope>NUCLEOTIDE SEQUENCE [LARGE SCALE GENOMIC DNA]</scope>
    <source>
        <strain evidence="3 4">GUO666</strain>
    </source>
</reference>